<evidence type="ECO:0000256" key="7">
    <source>
        <dbReference type="ARBA" id="ARBA00023187"/>
    </source>
</evidence>
<evidence type="ECO:0000256" key="9">
    <source>
        <dbReference type="SAM" id="MobiDB-lite"/>
    </source>
</evidence>
<keyword evidence="6" id="KW-0747">Spliceosome</keyword>
<dbReference type="InterPro" id="IPR019367">
    <property type="entry name" value="PDZ-binding_CRIPT"/>
</dbReference>
<keyword evidence="12" id="KW-1185">Reference proteome</keyword>
<name>A0A1Q3DZZ5_LENED</name>
<protein>
    <recommendedName>
        <fullName evidence="3">Cysteine-rich PDZ-binding protein</fullName>
    </recommendedName>
    <alternativeName>
        <fullName evidence="8">Cysteine-rich interactor of PDZ three</fullName>
    </alternativeName>
</protein>
<gene>
    <name evidence="11" type="ORF">LENED_002005</name>
</gene>
<organism evidence="11 12">
    <name type="scientific">Lentinula edodes</name>
    <name type="common">Shiitake mushroom</name>
    <name type="synonym">Lentinus edodes</name>
    <dbReference type="NCBI Taxonomy" id="5353"/>
    <lineage>
        <taxon>Eukaryota</taxon>
        <taxon>Fungi</taxon>
        <taxon>Dikarya</taxon>
        <taxon>Basidiomycota</taxon>
        <taxon>Agaricomycotina</taxon>
        <taxon>Agaricomycetes</taxon>
        <taxon>Agaricomycetidae</taxon>
        <taxon>Agaricales</taxon>
        <taxon>Marasmiineae</taxon>
        <taxon>Omphalotaceae</taxon>
        <taxon>Lentinula</taxon>
    </lineage>
</organism>
<dbReference type="PANTHER" id="PTHR11805:SF1">
    <property type="entry name" value="CYSTEINE-RICH PDZ-BINDING PROTEIN"/>
    <property type="match status" value="1"/>
</dbReference>
<feature type="transmembrane region" description="Helical" evidence="10">
    <location>
        <begin position="86"/>
        <end position="107"/>
    </location>
</feature>
<keyword evidence="5" id="KW-0507">mRNA processing</keyword>
<evidence type="ECO:0000256" key="6">
    <source>
        <dbReference type="ARBA" id="ARBA00022728"/>
    </source>
</evidence>
<dbReference type="GO" id="GO:0008017">
    <property type="term" value="F:microtubule binding"/>
    <property type="evidence" value="ECO:0007669"/>
    <property type="project" value="TreeGrafter"/>
</dbReference>
<proteinExistence type="inferred from homology"/>
<comment type="subcellular location">
    <subcellularLocation>
        <location evidence="1">Cytoplasm</location>
    </subcellularLocation>
</comment>
<dbReference type="GO" id="GO:0006397">
    <property type="term" value="P:mRNA processing"/>
    <property type="evidence" value="ECO:0007669"/>
    <property type="project" value="UniProtKB-KW"/>
</dbReference>
<reference evidence="11 12" key="1">
    <citation type="submission" date="2016-08" db="EMBL/GenBank/DDBJ databases">
        <authorList>
            <consortium name="Lentinula edodes genome sequencing consortium"/>
            <person name="Sakamoto Y."/>
            <person name="Nakade K."/>
            <person name="Sato S."/>
            <person name="Yoshida Y."/>
            <person name="Miyazaki K."/>
            <person name="Natsume S."/>
            <person name="Konno N."/>
        </authorList>
    </citation>
    <scope>NUCLEOTIDE SEQUENCE [LARGE SCALE GENOMIC DNA]</scope>
    <source>
        <strain evidence="11 12">NBRC 111202</strain>
    </source>
</reference>
<comment type="caution">
    <text evidence="11">The sequence shown here is derived from an EMBL/GenBank/DDBJ whole genome shotgun (WGS) entry which is preliminary data.</text>
</comment>
<evidence type="ECO:0000256" key="8">
    <source>
        <dbReference type="ARBA" id="ARBA00032518"/>
    </source>
</evidence>
<evidence type="ECO:0000256" key="3">
    <source>
        <dbReference type="ARBA" id="ARBA00018615"/>
    </source>
</evidence>
<sequence>MVCKKCEKKLSKVAAPDPFTSSSSSIKDGSRKVGENKLLSRPGSSKNRFQPYQGKCKDCKQPCTQNQAKYCHGCAYKKGLCTNDILLCRFIYCILVLYDGLGWSISLTLNYCAISNRRYFHFFALPLVLPVRIWNFLVKRSIAVRSLGLGRQDLHNIPVASHAYDYSDLTGTIIVRSAQLLFSSHDKIASRKDV</sequence>
<reference evidence="11 12" key="2">
    <citation type="submission" date="2017-02" db="EMBL/GenBank/DDBJ databases">
        <title>A genome survey and senescence transcriptome analysis in Lentinula edodes.</title>
        <authorList>
            <person name="Sakamoto Y."/>
            <person name="Nakade K."/>
            <person name="Sato S."/>
            <person name="Yoshida Y."/>
            <person name="Miyazaki K."/>
            <person name="Natsume S."/>
            <person name="Konno N."/>
        </authorList>
    </citation>
    <scope>NUCLEOTIDE SEQUENCE [LARGE SCALE GENOMIC DNA]</scope>
    <source>
        <strain evidence="11 12">NBRC 111202</strain>
    </source>
</reference>
<evidence type="ECO:0000256" key="10">
    <source>
        <dbReference type="SAM" id="Phobius"/>
    </source>
</evidence>
<keyword evidence="10" id="KW-0812">Transmembrane</keyword>
<accession>A0A1Q3DZZ5</accession>
<dbReference type="Proteomes" id="UP000188533">
    <property type="component" value="Unassembled WGS sequence"/>
</dbReference>
<comment type="similarity">
    <text evidence="2">Belongs to the CRIPT family.</text>
</comment>
<evidence type="ECO:0000256" key="1">
    <source>
        <dbReference type="ARBA" id="ARBA00004496"/>
    </source>
</evidence>
<dbReference type="Pfam" id="PF10235">
    <property type="entry name" value="Cript"/>
    <property type="match status" value="1"/>
</dbReference>
<dbReference type="GO" id="GO:0008380">
    <property type="term" value="P:RNA splicing"/>
    <property type="evidence" value="ECO:0007669"/>
    <property type="project" value="UniProtKB-KW"/>
</dbReference>
<dbReference type="EMBL" id="BDGU01000031">
    <property type="protein sequence ID" value="GAW00481.1"/>
    <property type="molecule type" value="Genomic_DNA"/>
</dbReference>
<evidence type="ECO:0000256" key="4">
    <source>
        <dbReference type="ARBA" id="ARBA00022490"/>
    </source>
</evidence>
<keyword evidence="4" id="KW-0963">Cytoplasm</keyword>
<dbReference type="GO" id="GO:0031122">
    <property type="term" value="P:cytoplasmic microtubule organization"/>
    <property type="evidence" value="ECO:0007669"/>
    <property type="project" value="TreeGrafter"/>
</dbReference>
<dbReference type="PANTHER" id="PTHR11805">
    <property type="entry name" value="CYSTEINE-RICH PDZ-BINDING PROTEIN"/>
    <property type="match status" value="1"/>
</dbReference>
<evidence type="ECO:0000256" key="2">
    <source>
        <dbReference type="ARBA" id="ARBA00009021"/>
    </source>
</evidence>
<dbReference type="GO" id="GO:0005681">
    <property type="term" value="C:spliceosomal complex"/>
    <property type="evidence" value="ECO:0007669"/>
    <property type="project" value="UniProtKB-KW"/>
</dbReference>
<evidence type="ECO:0000313" key="12">
    <source>
        <dbReference type="Proteomes" id="UP000188533"/>
    </source>
</evidence>
<feature type="region of interest" description="Disordered" evidence="9">
    <location>
        <begin position="15"/>
        <end position="47"/>
    </location>
</feature>
<feature type="transmembrane region" description="Helical" evidence="10">
    <location>
        <begin position="119"/>
        <end position="138"/>
    </location>
</feature>
<dbReference type="STRING" id="5353.A0A1Q3DZZ5"/>
<evidence type="ECO:0000313" key="11">
    <source>
        <dbReference type="EMBL" id="GAW00481.1"/>
    </source>
</evidence>
<evidence type="ECO:0000256" key="5">
    <source>
        <dbReference type="ARBA" id="ARBA00022664"/>
    </source>
</evidence>
<keyword evidence="10" id="KW-1133">Transmembrane helix</keyword>
<keyword evidence="10" id="KW-0472">Membrane</keyword>
<dbReference type="AlphaFoldDB" id="A0A1Q3DZZ5"/>
<keyword evidence="7" id="KW-0508">mRNA splicing</keyword>
<dbReference type="GO" id="GO:0005737">
    <property type="term" value="C:cytoplasm"/>
    <property type="evidence" value="ECO:0007669"/>
    <property type="project" value="UniProtKB-SubCell"/>
</dbReference>